<feature type="region of interest" description="Disordered" evidence="2">
    <location>
        <begin position="521"/>
        <end position="549"/>
    </location>
</feature>
<dbReference type="Proteomes" id="UP000288725">
    <property type="component" value="Chromosome 1"/>
</dbReference>
<dbReference type="Pfam" id="PF00010">
    <property type="entry name" value="HLH"/>
    <property type="match status" value="1"/>
</dbReference>
<feature type="compositionally biased region" description="Basic and acidic residues" evidence="2">
    <location>
        <begin position="489"/>
        <end position="502"/>
    </location>
</feature>
<dbReference type="AlphaFoldDB" id="A0A444RLW4"/>
<evidence type="ECO:0000313" key="5">
    <source>
        <dbReference type="Proteomes" id="UP000288725"/>
    </source>
</evidence>
<dbReference type="InterPro" id="IPR052099">
    <property type="entry name" value="Regulatory_TF_Diverse"/>
</dbReference>
<reference evidence="4 5" key="1">
    <citation type="submission" date="2018-12" db="EMBL/GenBank/DDBJ databases">
        <title>Genome of Verticillium dahliae isolate Getta Getta.</title>
        <authorList>
            <person name="Gardiner D.M."/>
        </authorList>
    </citation>
    <scope>NUCLEOTIDE SEQUENCE [LARGE SCALE GENOMIC DNA]</scope>
    <source>
        <strain evidence="4 5">Getta Getta</strain>
    </source>
</reference>
<dbReference type="Gene3D" id="4.10.280.10">
    <property type="entry name" value="Helix-loop-helix DNA-binding domain"/>
    <property type="match status" value="1"/>
</dbReference>
<dbReference type="PANTHER" id="PTHR47336:SF2">
    <property type="entry name" value="TRANSCRIPTION FACTOR HMS1-RELATED"/>
    <property type="match status" value="1"/>
</dbReference>
<accession>A0A444RLW4</accession>
<feature type="region of interest" description="Disordered" evidence="2">
    <location>
        <begin position="176"/>
        <end position="246"/>
    </location>
</feature>
<dbReference type="PROSITE" id="PS50888">
    <property type="entry name" value="BHLH"/>
    <property type="match status" value="1"/>
</dbReference>
<evidence type="ECO:0000256" key="2">
    <source>
        <dbReference type="SAM" id="MobiDB-lite"/>
    </source>
</evidence>
<protein>
    <recommendedName>
        <fullName evidence="3">BHLH domain-containing protein</fullName>
    </recommendedName>
</protein>
<evidence type="ECO:0000256" key="1">
    <source>
        <dbReference type="SAM" id="Coils"/>
    </source>
</evidence>
<evidence type="ECO:0000259" key="3">
    <source>
        <dbReference type="PROSITE" id="PS50888"/>
    </source>
</evidence>
<dbReference type="InterPro" id="IPR036638">
    <property type="entry name" value="HLH_DNA-bd_sf"/>
</dbReference>
<gene>
    <name evidence="4" type="ORF">VDGE_10062</name>
</gene>
<feature type="coiled-coil region" evidence="1">
    <location>
        <begin position="561"/>
        <end position="588"/>
    </location>
</feature>
<feature type="domain" description="BHLH" evidence="3">
    <location>
        <begin position="496"/>
        <end position="564"/>
    </location>
</feature>
<dbReference type="GO" id="GO:0046983">
    <property type="term" value="F:protein dimerization activity"/>
    <property type="evidence" value="ECO:0007669"/>
    <property type="project" value="InterPro"/>
</dbReference>
<dbReference type="InterPro" id="IPR011598">
    <property type="entry name" value="bHLH_dom"/>
</dbReference>
<feature type="compositionally biased region" description="Low complexity" evidence="2">
    <location>
        <begin position="176"/>
        <end position="192"/>
    </location>
</feature>
<feature type="compositionally biased region" description="Basic and acidic residues" evidence="2">
    <location>
        <begin position="232"/>
        <end position="246"/>
    </location>
</feature>
<keyword evidence="1" id="KW-0175">Coiled coil</keyword>
<dbReference type="EMBL" id="RSDZ01000154">
    <property type="protein sequence ID" value="RXG42098.1"/>
    <property type="molecule type" value="Genomic_DNA"/>
</dbReference>
<name>A0A444RLW4_VERDA</name>
<dbReference type="PANTHER" id="PTHR47336">
    <property type="entry name" value="TRANSCRIPTION FACTOR HMS1-RELATED"/>
    <property type="match status" value="1"/>
</dbReference>
<feature type="compositionally biased region" description="Polar residues" evidence="2">
    <location>
        <begin position="193"/>
        <end position="204"/>
    </location>
</feature>
<feature type="compositionally biased region" description="Low complexity" evidence="2">
    <location>
        <begin position="468"/>
        <end position="488"/>
    </location>
</feature>
<proteinExistence type="predicted"/>
<dbReference type="SMART" id="SM00353">
    <property type="entry name" value="HLH"/>
    <property type="match status" value="1"/>
</dbReference>
<sequence length="613" mass="66446">MLETVCPLSNTGHSFPHILLFIDTFSTRTPIATGEDLYNVDICDSPFPPVSIPQPASSIRKRNPATTRFLACELLRIVCSHHRNAESVRYPPFRPLSRTRTTQRPGTALRQAATSRSLETTPKPVPSDAASLANKSSPRTFLNIGYNPASTAEFPSSATRNETDAAFWDALARGEPSLTGSSSNPPSASVPSFAQTSTAPTNLSYRPVLGQANNKRPGPGLSRTTQNITSPRRKEGHEKKRTKMDPDAAALESVDYWIQFDDDDADNNLGGSFEIDFSKRPSNPSHFGRPPARLNPLPTTPGLGTGLYANPTFREDDFLDDGALDNALSEDEDFLDNMNLGEQLSNIETQPPSEVPPREGLYSTPLSWEKPAPGLRMNPLFGLGAPMLDPEQRRLLAIALNAGGSANNIASGFGFGMGGDIGSEYSSMGHMGSSAATASLSEISKAAGDEPTKSKGKGKEKEGEAPKPAKQTKAQKAQAAKAAAAAEAANEKGKLGDRTAHNDIERKYRTNLKDKIAELRDAVPSLKSMPDEGDEDDDDSQTRGAPKVSKGTVLLKATEYIHHLEKRNQAIMKEHQELARRLQAFEQLLTATARQPFPMPTYSRTMFDPRGFC</sequence>
<evidence type="ECO:0000313" key="4">
    <source>
        <dbReference type="EMBL" id="RXG42098.1"/>
    </source>
</evidence>
<feature type="compositionally biased region" description="Basic and acidic residues" evidence="2">
    <location>
        <begin position="447"/>
        <end position="467"/>
    </location>
</feature>
<comment type="caution">
    <text evidence="4">The sequence shown here is derived from an EMBL/GenBank/DDBJ whole genome shotgun (WGS) entry which is preliminary data.</text>
</comment>
<feature type="region of interest" description="Disordered" evidence="2">
    <location>
        <begin position="90"/>
        <end position="141"/>
    </location>
</feature>
<dbReference type="SUPFAM" id="SSF47459">
    <property type="entry name" value="HLH, helix-loop-helix DNA-binding domain"/>
    <property type="match status" value="1"/>
</dbReference>
<organism evidence="4 5">
    <name type="scientific">Verticillium dahliae</name>
    <name type="common">Verticillium wilt</name>
    <dbReference type="NCBI Taxonomy" id="27337"/>
    <lineage>
        <taxon>Eukaryota</taxon>
        <taxon>Fungi</taxon>
        <taxon>Dikarya</taxon>
        <taxon>Ascomycota</taxon>
        <taxon>Pezizomycotina</taxon>
        <taxon>Sordariomycetes</taxon>
        <taxon>Hypocreomycetidae</taxon>
        <taxon>Glomerellales</taxon>
        <taxon>Plectosphaerellaceae</taxon>
        <taxon>Verticillium</taxon>
    </lineage>
</organism>
<feature type="region of interest" description="Disordered" evidence="2">
    <location>
        <begin position="272"/>
        <end position="309"/>
    </location>
</feature>
<feature type="region of interest" description="Disordered" evidence="2">
    <location>
        <begin position="446"/>
        <end position="502"/>
    </location>
</feature>